<gene>
    <name evidence="1" type="ORF">PSYICH_LOCUS14217</name>
</gene>
<dbReference type="Proteomes" id="UP001153636">
    <property type="component" value="Chromosome 8"/>
</dbReference>
<evidence type="ECO:0000313" key="1">
    <source>
        <dbReference type="EMBL" id="CAH1114897.1"/>
    </source>
</evidence>
<accession>A0A9P0DEG0</accession>
<organism evidence="1 2">
    <name type="scientific">Psylliodes chrysocephalus</name>
    <dbReference type="NCBI Taxonomy" id="3402493"/>
    <lineage>
        <taxon>Eukaryota</taxon>
        <taxon>Metazoa</taxon>
        <taxon>Ecdysozoa</taxon>
        <taxon>Arthropoda</taxon>
        <taxon>Hexapoda</taxon>
        <taxon>Insecta</taxon>
        <taxon>Pterygota</taxon>
        <taxon>Neoptera</taxon>
        <taxon>Endopterygota</taxon>
        <taxon>Coleoptera</taxon>
        <taxon>Polyphaga</taxon>
        <taxon>Cucujiformia</taxon>
        <taxon>Chrysomeloidea</taxon>
        <taxon>Chrysomelidae</taxon>
        <taxon>Galerucinae</taxon>
        <taxon>Alticini</taxon>
        <taxon>Psylliodes</taxon>
    </lineage>
</organism>
<evidence type="ECO:0000313" key="2">
    <source>
        <dbReference type="Proteomes" id="UP001153636"/>
    </source>
</evidence>
<dbReference type="AlphaFoldDB" id="A0A9P0DEG0"/>
<keyword evidence="2" id="KW-1185">Reference proteome</keyword>
<dbReference type="EMBL" id="OV651820">
    <property type="protein sequence ID" value="CAH1114897.1"/>
    <property type="molecule type" value="Genomic_DNA"/>
</dbReference>
<protein>
    <submittedName>
        <fullName evidence="1">Uncharacterized protein</fullName>
    </submittedName>
</protein>
<reference evidence="1" key="1">
    <citation type="submission" date="2022-01" db="EMBL/GenBank/DDBJ databases">
        <authorList>
            <person name="King R."/>
        </authorList>
    </citation>
    <scope>NUCLEOTIDE SEQUENCE</scope>
</reference>
<name>A0A9P0DEG0_9CUCU</name>
<dbReference type="OrthoDB" id="6764520at2759"/>
<sequence length="105" mass="12641">MMLVYRETRNIYQTINYYYYQYYGCELDSLLEKYEKAAKNEVHYLLYTQLPQGSCQIGCPARSFTAAVVIQKRQWEKISFSSYEWEQLMTLLQDNNFFYRDCGSS</sequence>
<proteinExistence type="predicted"/>